<dbReference type="InterPro" id="IPR000719">
    <property type="entry name" value="Prot_kinase_dom"/>
</dbReference>
<keyword evidence="3" id="KW-1185">Reference proteome</keyword>
<evidence type="ECO:0000259" key="1">
    <source>
        <dbReference type="PROSITE" id="PS50011"/>
    </source>
</evidence>
<accession>A0A0C3APW3</accession>
<dbReference type="EMBL" id="KN824387">
    <property type="protein sequence ID" value="KIM21286.1"/>
    <property type="molecule type" value="Genomic_DNA"/>
</dbReference>
<evidence type="ECO:0000313" key="2">
    <source>
        <dbReference type="EMBL" id="KIM21286.1"/>
    </source>
</evidence>
<reference evidence="3" key="2">
    <citation type="submission" date="2015-01" db="EMBL/GenBank/DDBJ databases">
        <title>Evolutionary Origins and Diversification of the Mycorrhizal Mutualists.</title>
        <authorList>
            <consortium name="DOE Joint Genome Institute"/>
            <consortium name="Mycorrhizal Genomics Consortium"/>
            <person name="Kohler A."/>
            <person name="Kuo A."/>
            <person name="Nagy L.G."/>
            <person name="Floudas D."/>
            <person name="Copeland A."/>
            <person name="Barry K.W."/>
            <person name="Cichocki N."/>
            <person name="Veneault-Fourrey C."/>
            <person name="LaButti K."/>
            <person name="Lindquist E.A."/>
            <person name="Lipzen A."/>
            <person name="Lundell T."/>
            <person name="Morin E."/>
            <person name="Murat C."/>
            <person name="Riley R."/>
            <person name="Ohm R."/>
            <person name="Sun H."/>
            <person name="Tunlid A."/>
            <person name="Henrissat B."/>
            <person name="Grigoriev I.V."/>
            <person name="Hibbett D.S."/>
            <person name="Martin F."/>
        </authorList>
    </citation>
    <scope>NUCLEOTIDE SEQUENCE [LARGE SCALE GENOMIC DNA]</scope>
    <source>
        <strain evidence="3">MAFF 305830</strain>
    </source>
</reference>
<gene>
    <name evidence="2" type="ORF">M408DRAFT_29663</name>
</gene>
<dbReference type="Pfam" id="PF00069">
    <property type="entry name" value="Pkinase"/>
    <property type="match status" value="1"/>
</dbReference>
<protein>
    <recommendedName>
        <fullName evidence="1">Protein kinase domain-containing protein</fullName>
    </recommendedName>
</protein>
<reference evidence="2 3" key="1">
    <citation type="submission" date="2014-04" db="EMBL/GenBank/DDBJ databases">
        <authorList>
            <consortium name="DOE Joint Genome Institute"/>
            <person name="Kuo A."/>
            <person name="Zuccaro A."/>
            <person name="Kohler A."/>
            <person name="Nagy L.G."/>
            <person name="Floudas D."/>
            <person name="Copeland A."/>
            <person name="Barry K.W."/>
            <person name="Cichocki N."/>
            <person name="Veneault-Fourrey C."/>
            <person name="LaButti K."/>
            <person name="Lindquist E.A."/>
            <person name="Lipzen A."/>
            <person name="Lundell T."/>
            <person name="Morin E."/>
            <person name="Murat C."/>
            <person name="Sun H."/>
            <person name="Tunlid A."/>
            <person name="Henrissat B."/>
            <person name="Grigoriev I.V."/>
            <person name="Hibbett D.S."/>
            <person name="Martin F."/>
            <person name="Nordberg H.P."/>
            <person name="Cantor M.N."/>
            <person name="Hua S.X."/>
        </authorList>
    </citation>
    <scope>NUCLEOTIDE SEQUENCE [LARGE SCALE GENOMIC DNA]</scope>
    <source>
        <strain evidence="2 3">MAFF 305830</strain>
    </source>
</reference>
<dbReference type="HOGENOM" id="CLU_510141_0_0_1"/>
<dbReference type="SUPFAM" id="SSF52047">
    <property type="entry name" value="RNI-like"/>
    <property type="match status" value="1"/>
</dbReference>
<evidence type="ECO:0000313" key="3">
    <source>
        <dbReference type="Proteomes" id="UP000054097"/>
    </source>
</evidence>
<feature type="domain" description="Protein kinase" evidence="1">
    <location>
        <begin position="1"/>
        <end position="115"/>
    </location>
</feature>
<name>A0A0C3APW3_SERVB</name>
<dbReference type="SUPFAM" id="SSF56112">
    <property type="entry name" value="Protein kinase-like (PK-like)"/>
    <property type="match status" value="1"/>
</dbReference>
<sequence>MTTTSEHTGTARYMAPELVVSEVSVHPTLASDLYALGCIGFEIIYLEKPYSNRMNNIRGQIFQDIRRGHPPAIELPHYQWPSRRLWPFVANIWNKDPILRPSAFVTVDMLSRATFTFPPAVMKRIIEFAMMLPSLSYLMPLRAWKAQCTHLRSLGAVSKLCWMWVTPELYKKIKLDSRKSISALLKTLNESRTTPLQIVGVHSGYGAHTRTLKVAIPLFQIYFKNETLRDIRDLVRMMVGIRTILICDITTPHSEIPYPSLSSLTTIHIHGLDMDLLLMHPASLQILSCLQRLYLTNCYPMLGRTAEQIIVLPGLQEITIIDEAPTAMVPQTLYMLSHWILPHLKTFNYVIQSSHPFQEPRVMDFFRKHGNILQHLTLVLKEAKQLPMQAVMAFCPRLRSIILSGYEIMLPSDTIEQIRFKCILDSPQAATDQLEHFRRFKRVAQDSFPALIDISVNWAYMAYFPEMEVKPPAYTIRTASASCRTDGDCVTVYFGDVSYRLNDASGDVGDLWPPADLSTVDSSISRAAEIWSEV</sequence>
<dbReference type="Proteomes" id="UP000054097">
    <property type="component" value="Unassembled WGS sequence"/>
</dbReference>
<dbReference type="GO" id="GO:0004672">
    <property type="term" value="F:protein kinase activity"/>
    <property type="evidence" value="ECO:0007669"/>
    <property type="project" value="InterPro"/>
</dbReference>
<proteinExistence type="predicted"/>
<organism evidence="2 3">
    <name type="scientific">Serendipita vermifera MAFF 305830</name>
    <dbReference type="NCBI Taxonomy" id="933852"/>
    <lineage>
        <taxon>Eukaryota</taxon>
        <taxon>Fungi</taxon>
        <taxon>Dikarya</taxon>
        <taxon>Basidiomycota</taxon>
        <taxon>Agaricomycotina</taxon>
        <taxon>Agaricomycetes</taxon>
        <taxon>Sebacinales</taxon>
        <taxon>Serendipitaceae</taxon>
        <taxon>Serendipita</taxon>
    </lineage>
</organism>
<dbReference type="OrthoDB" id="4062651at2759"/>
<dbReference type="InterPro" id="IPR011009">
    <property type="entry name" value="Kinase-like_dom_sf"/>
</dbReference>
<dbReference type="Gene3D" id="1.10.510.10">
    <property type="entry name" value="Transferase(Phosphotransferase) domain 1"/>
    <property type="match status" value="1"/>
</dbReference>
<dbReference type="PROSITE" id="PS50011">
    <property type="entry name" value="PROTEIN_KINASE_DOM"/>
    <property type="match status" value="1"/>
</dbReference>
<dbReference type="AlphaFoldDB" id="A0A0C3APW3"/>
<dbReference type="GO" id="GO:0005524">
    <property type="term" value="F:ATP binding"/>
    <property type="evidence" value="ECO:0007669"/>
    <property type="project" value="InterPro"/>
</dbReference>